<dbReference type="Pfam" id="PF00881">
    <property type="entry name" value="Nitroreductase"/>
    <property type="match status" value="1"/>
</dbReference>
<dbReference type="GO" id="GO:0102919">
    <property type="term" value="F:5,6-dimethylbenzimidazole synthase activity"/>
    <property type="evidence" value="ECO:0007669"/>
    <property type="project" value="UniProtKB-EC"/>
</dbReference>
<sequence>MAIEPTDREASQPPEFGPAFREQLLDLLTWRRDVRHFKRDKLPDEAVERLIGIASLAPSVGLSEPWRFVLVDDPERRAAVRSCFEACNAEALAAQDPSRADQYARLKLAGLHDAPCQIAVFADRGTDQGHGLGRLTMPETIEYSVAIAIYTLWLAARAEGFGIGWVSILDPDTVHAILEVPEDWHLVGYLCLGYPQNAEETPLLQRQGWESRRDTENVIFRR</sequence>
<dbReference type="EC" id="1.13.11.79" evidence="2"/>
<dbReference type="SUPFAM" id="SSF55469">
    <property type="entry name" value="FMN-dependent nitroreductase-like"/>
    <property type="match status" value="1"/>
</dbReference>
<proteinExistence type="predicted"/>
<dbReference type="EMBL" id="MASI01000005">
    <property type="protein sequence ID" value="ODA66930.1"/>
    <property type="molecule type" value="Genomic_DNA"/>
</dbReference>
<dbReference type="InterPro" id="IPR000415">
    <property type="entry name" value="Nitroreductase-like"/>
</dbReference>
<dbReference type="PANTHER" id="PTHR23026:SF123">
    <property type="entry name" value="NAD(P)H NITROREDUCTASE RV3131-RELATED"/>
    <property type="match status" value="1"/>
</dbReference>
<feature type="domain" description="Nitroreductase" evidence="1">
    <location>
        <begin position="29"/>
        <end position="194"/>
    </location>
</feature>
<evidence type="ECO:0000259" key="1">
    <source>
        <dbReference type="Pfam" id="PF00881"/>
    </source>
</evidence>
<dbReference type="InterPro" id="IPR029479">
    <property type="entry name" value="Nitroreductase"/>
</dbReference>
<dbReference type="RefSeq" id="WP_069095449.1">
    <property type="nucleotide sequence ID" value="NZ_MASI01000005.1"/>
</dbReference>
<reference evidence="2 3" key="1">
    <citation type="submission" date="2016-07" db="EMBL/GenBank/DDBJ databases">
        <title>Draft genome sequence of Methyloligella halotolerans C2T (VKM B-2706T=CCUG 61687T=DSM 25045T), a halotolerant polyhydroxybutyrate accumulating methylotroph.</title>
        <authorList>
            <person name="Vasilenko O.V."/>
            <person name="Doronina N.V."/>
            <person name="Poroshina M.N."/>
            <person name="Tarlachkov S.V."/>
            <person name="Trotsenko Y.A."/>
        </authorList>
    </citation>
    <scope>NUCLEOTIDE SEQUENCE [LARGE SCALE GENOMIC DNA]</scope>
    <source>
        <strain evidence="2 3">VKM B-2706</strain>
    </source>
</reference>
<dbReference type="InterPro" id="IPR012825">
    <property type="entry name" value="BluB"/>
</dbReference>
<name>A0A1E2RXR0_9HYPH</name>
<accession>A0A1E2RXR0</accession>
<dbReference type="PANTHER" id="PTHR23026">
    <property type="entry name" value="NADPH NITROREDUCTASE"/>
    <property type="match status" value="1"/>
</dbReference>
<keyword evidence="3" id="KW-1185">Reference proteome</keyword>
<dbReference type="OrthoDB" id="9773807at2"/>
<protein>
    <submittedName>
        <fullName evidence="2">5,6-dimethylbenzimidazole synthase</fullName>
        <ecNumber evidence="2">1.13.11.79</ecNumber>
    </submittedName>
</protein>
<keyword evidence="2" id="KW-0560">Oxidoreductase</keyword>
<evidence type="ECO:0000313" key="3">
    <source>
        <dbReference type="Proteomes" id="UP000095087"/>
    </source>
</evidence>
<dbReference type="STRING" id="1177755.A7A08_02227"/>
<dbReference type="Proteomes" id="UP000095087">
    <property type="component" value="Unassembled WGS sequence"/>
</dbReference>
<comment type="caution">
    <text evidence="2">The sequence shown here is derived from an EMBL/GenBank/DDBJ whole genome shotgun (WGS) entry which is preliminary data.</text>
</comment>
<organism evidence="2 3">
    <name type="scientific">Methyloligella halotolerans</name>
    <dbReference type="NCBI Taxonomy" id="1177755"/>
    <lineage>
        <taxon>Bacteria</taxon>
        <taxon>Pseudomonadati</taxon>
        <taxon>Pseudomonadota</taxon>
        <taxon>Alphaproteobacteria</taxon>
        <taxon>Hyphomicrobiales</taxon>
        <taxon>Hyphomicrobiaceae</taxon>
        <taxon>Methyloligella</taxon>
    </lineage>
</organism>
<evidence type="ECO:0000313" key="2">
    <source>
        <dbReference type="EMBL" id="ODA66930.1"/>
    </source>
</evidence>
<dbReference type="InterPro" id="IPR050627">
    <property type="entry name" value="Nitroreductase/BluB"/>
</dbReference>
<dbReference type="PATRIC" id="fig|1177755.3.peg.2240"/>
<gene>
    <name evidence="2" type="ORF">A7A08_02227</name>
</gene>
<dbReference type="NCBIfam" id="TIGR02476">
    <property type="entry name" value="BluB"/>
    <property type="match status" value="1"/>
</dbReference>
<dbReference type="CDD" id="cd02145">
    <property type="entry name" value="BluB"/>
    <property type="match status" value="1"/>
</dbReference>
<dbReference type="AlphaFoldDB" id="A0A1E2RXR0"/>
<dbReference type="Gene3D" id="3.40.109.10">
    <property type="entry name" value="NADH Oxidase"/>
    <property type="match status" value="1"/>
</dbReference>